<dbReference type="GO" id="GO:0009626">
    <property type="term" value="P:plant-type hypersensitive response"/>
    <property type="evidence" value="ECO:0007669"/>
    <property type="project" value="UniProtKB-KW"/>
</dbReference>
<dbReference type="EMBL" id="OOIL02001451">
    <property type="protein sequence ID" value="VFQ75405.1"/>
    <property type="molecule type" value="Genomic_DNA"/>
</dbReference>
<dbReference type="AlphaFoldDB" id="A0A484LFU8"/>
<keyword evidence="4" id="KW-0636">Prenylation</keyword>
<evidence type="ECO:0000313" key="7">
    <source>
        <dbReference type="EMBL" id="VFQ75405.1"/>
    </source>
</evidence>
<dbReference type="GO" id="GO:0046872">
    <property type="term" value="F:metal ion binding"/>
    <property type="evidence" value="ECO:0007669"/>
    <property type="project" value="UniProtKB-KW"/>
</dbReference>
<name>A0A484LFU8_9ASTE</name>
<keyword evidence="3" id="KW-0479">Metal-binding</keyword>
<dbReference type="OrthoDB" id="1110082at2759"/>
<accession>A0A484LFU8</accession>
<evidence type="ECO:0000313" key="8">
    <source>
        <dbReference type="Proteomes" id="UP000595140"/>
    </source>
</evidence>
<organism evidence="7 8">
    <name type="scientific">Cuscuta campestris</name>
    <dbReference type="NCBI Taxonomy" id="132261"/>
    <lineage>
        <taxon>Eukaryota</taxon>
        <taxon>Viridiplantae</taxon>
        <taxon>Streptophyta</taxon>
        <taxon>Embryophyta</taxon>
        <taxon>Tracheophyta</taxon>
        <taxon>Spermatophyta</taxon>
        <taxon>Magnoliopsida</taxon>
        <taxon>eudicotyledons</taxon>
        <taxon>Gunneridae</taxon>
        <taxon>Pentapetalae</taxon>
        <taxon>asterids</taxon>
        <taxon>lamiids</taxon>
        <taxon>Solanales</taxon>
        <taxon>Convolvulaceae</taxon>
        <taxon>Cuscuteae</taxon>
        <taxon>Cuscuta</taxon>
        <taxon>Cuscuta subgen. Grammica</taxon>
        <taxon>Cuscuta sect. Cleistogrammica</taxon>
    </lineage>
</organism>
<dbReference type="PANTHER" id="PTHR45868">
    <property type="entry name" value="HEAVY METAL-ASSOCIATED ISOPRENYLATED PLANT PROTEIN 33-RELATED"/>
    <property type="match status" value="1"/>
</dbReference>
<keyword evidence="2" id="KW-0488">Methylation</keyword>
<dbReference type="Proteomes" id="UP000595140">
    <property type="component" value="Unassembled WGS sequence"/>
</dbReference>
<comment type="similarity">
    <text evidence="5">Belongs to the HIPP family.</text>
</comment>
<evidence type="ECO:0000259" key="6">
    <source>
        <dbReference type="PROSITE" id="PS50846"/>
    </source>
</evidence>
<dbReference type="PANTHER" id="PTHR45868:SF63">
    <property type="entry name" value="HMA DOMAIN-CONTAINING PROTEIN"/>
    <property type="match status" value="1"/>
</dbReference>
<evidence type="ECO:0000256" key="3">
    <source>
        <dbReference type="ARBA" id="ARBA00022723"/>
    </source>
</evidence>
<dbReference type="Pfam" id="PF00403">
    <property type="entry name" value="HMA"/>
    <property type="match status" value="1"/>
</dbReference>
<protein>
    <recommendedName>
        <fullName evidence="6">HMA domain-containing protein</fullName>
    </recommendedName>
</protein>
<evidence type="ECO:0000256" key="4">
    <source>
        <dbReference type="ARBA" id="ARBA00023289"/>
    </source>
</evidence>
<comment type="subcellular location">
    <subcellularLocation>
        <location evidence="1">Membrane</location>
        <topology evidence="1">Peripheral membrane protein</topology>
    </subcellularLocation>
</comment>
<evidence type="ECO:0000256" key="2">
    <source>
        <dbReference type="ARBA" id="ARBA00022481"/>
    </source>
</evidence>
<gene>
    <name evidence="7" type="ORF">CCAM_LOCUS17181</name>
</gene>
<evidence type="ECO:0000256" key="1">
    <source>
        <dbReference type="ARBA" id="ARBA00004170"/>
    </source>
</evidence>
<feature type="domain" description="HMA" evidence="6">
    <location>
        <begin position="7"/>
        <end position="70"/>
    </location>
</feature>
<keyword evidence="8" id="KW-1185">Reference proteome</keyword>
<dbReference type="PROSITE" id="PS50846">
    <property type="entry name" value="HMA_2"/>
    <property type="match status" value="1"/>
</dbReference>
<dbReference type="GO" id="GO:0016020">
    <property type="term" value="C:membrane"/>
    <property type="evidence" value="ECO:0007669"/>
    <property type="project" value="UniProtKB-SubCell"/>
</dbReference>
<evidence type="ECO:0000256" key="5">
    <source>
        <dbReference type="ARBA" id="ARBA00024045"/>
    </source>
</evidence>
<reference evidence="7 8" key="1">
    <citation type="submission" date="2018-04" db="EMBL/GenBank/DDBJ databases">
        <authorList>
            <person name="Vogel A."/>
        </authorList>
    </citation>
    <scope>NUCLEOTIDE SEQUENCE [LARGE SCALE GENOMIC DNA]</scope>
</reference>
<sequence>MMEPYADASCILRVDIHCDACKSKMVDVISSVSGPYTIDIDGEENVLKICGEVEPNRLLTALSRVGKHTEIVKANLKHPALRLTNNTSAYRHGGSARDHGGGYSMYGAGYGPGPGYSAVHQSYQAFPVRGAAAALPHPPPHYLYDYTPRYVRPHPFHF</sequence>
<dbReference type="CDD" id="cd00371">
    <property type="entry name" value="HMA"/>
    <property type="match status" value="1"/>
</dbReference>
<proteinExistence type="inferred from homology"/>
<dbReference type="InterPro" id="IPR036163">
    <property type="entry name" value="HMA_dom_sf"/>
</dbReference>
<dbReference type="Gene3D" id="3.30.70.100">
    <property type="match status" value="1"/>
</dbReference>
<dbReference type="InterPro" id="IPR006121">
    <property type="entry name" value="HMA_dom"/>
</dbReference>
<dbReference type="SUPFAM" id="SSF55008">
    <property type="entry name" value="HMA, heavy metal-associated domain"/>
    <property type="match status" value="1"/>
</dbReference>
<keyword evidence="4" id="KW-0449">Lipoprotein</keyword>